<organism evidence="1 2">
    <name type="scientific">Candidatus Kirkpatrickella diaphorinae</name>
    <dbReference type="NCBI Taxonomy" id="2984322"/>
    <lineage>
        <taxon>Bacteria</taxon>
        <taxon>Pseudomonadati</taxon>
        <taxon>Pseudomonadota</taxon>
        <taxon>Alphaproteobacteria</taxon>
        <taxon>Acetobacterales</taxon>
        <taxon>Acetobacteraceae</taxon>
        <taxon>Candidatus Kirkpatrickella</taxon>
    </lineage>
</organism>
<evidence type="ECO:0000313" key="1">
    <source>
        <dbReference type="EMBL" id="UYH51983.1"/>
    </source>
</evidence>
<evidence type="ECO:0000313" key="2">
    <source>
        <dbReference type="Proteomes" id="UP001163831"/>
    </source>
</evidence>
<dbReference type="Proteomes" id="UP001163831">
    <property type="component" value="Chromosome"/>
</dbReference>
<protein>
    <recommendedName>
        <fullName evidence="3">Secreted protein</fullName>
    </recommendedName>
</protein>
<dbReference type="EMBL" id="CP107052">
    <property type="protein sequence ID" value="UYH51983.1"/>
    <property type="molecule type" value="Genomic_DNA"/>
</dbReference>
<sequence>MRRYGLLATILALSSCGDPTPPPQTAEFDPVTQQQQLAAMQDEFERDNALAYQYQMMQAQQHVADEAAKQRSQIDVQAGR</sequence>
<proteinExistence type="predicted"/>
<dbReference type="PROSITE" id="PS51257">
    <property type="entry name" value="PROKAR_LIPOPROTEIN"/>
    <property type="match status" value="1"/>
</dbReference>
<reference evidence="1" key="1">
    <citation type="submission" date="2022-10" db="EMBL/GenBank/DDBJ databases">
        <title>Candidatus Kirkpatrella diaphorinas gen. nov., sp. nov., an uncultured endosymbiont identified in a population of Diaphorina citri from Hawaii.</title>
        <authorList>
            <person name="Henry E.M."/>
            <person name="Carlson C.R."/>
            <person name="Kuo Y.-W."/>
        </authorList>
    </citation>
    <scope>NUCLEOTIDE SEQUENCE</scope>
    <source>
        <strain evidence="1">CADCRV1</strain>
    </source>
</reference>
<keyword evidence="2" id="KW-1185">Reference proteome</keyword>
<name>A0ABY6GM76_9PROT</name>
<gene>
    <name evidence="1" type="ORF">N5W20_03760</name>
</gene>
<dbReference type="RefSeq" id="WP_319807578.1">
    <property type="nucleotide sequence ID" value="NZ_CP107052.1"/>
</dbReference>
<evidence type="ECO:0008006" key="3">
    <source>
        <dbReference type="Google" id="ProtNLM"/>
    </source>
</evidence>
<accession>A0ABY6GM76</accession>